<proteinExistence type="predicted"/>
<gene>
    <name evidence="1" type="ORF">KP509_08G044200</name>
</gene>
<evidence type="ECO:0000313" key="2">
    <source>
        <dbReference type="Proteomes" id="UP000825935"/>
    </source>
</evidence>
<organism evidence="1 2">
    <name type="scientific">Ceratopteris richardii</name>
    <name type="common">Triangle waterfern</name>
    <dbReference type="NCBI Taxonomy" id="49495"/>
    <lineage>
        <taxon>Eukaryota</taxon>
        <taxon>Viridiplantae</taxon>
        <taxon>Streptophyta</taxon>
        <taxon>Embryophyta</taxon>
        <taxon>Tracheophyta</taxon>
        <taxon>Polypodiopsida</taxon>
        <taxon>Polypodiidae</taxon>
        <taxon>Polypodiales</taxon>
        <taxon>Pteridineae</taxon>
        <taxon>Pteridaceae</taxon>
        <taxon>Parkerioideae</taxon>
        <taxon>Ceratopteris</taxon>
    </lineage>
</organism>
<sequence>MTLKEPALSESPPWAHCSRHMENAGFVVNGSVCGGEHMPFWCTCAQNQLQSRVSFSSHFMVLTLKIRRAFRNRERKRPTICAAVAGDHQSRIIGA</sequence>
<dbReference type="EMBL" id="CM035413">
    <property type="protein sequence ID" value="KAH7431350.1"/>
    <property type="molecule type" value="Genomic_DNA"/>
</dbReference>
<name>A0A8T2UA08_CERRI</name>
<dbReference type="Proteomes" id="UP000825935">
    <property type="component" value="Chromosome 8"/>
</dbReference>
<dbReference type="AlphaFoldDB" id="A0A8T2UA08"/>
<accession>A0A8T2UA08</accession>
<reference evidence="1" key="1">
    <citation type="submission" date="2021-08" db="EMBL/GenBank/DDBJ databases">
        <title>WGS assembly of Ceratopteris richardii.</title>
        <authorList>
            <person name="Marchant D.B."/>
            <person name="Chen G."/>
            <person name="Jenkins J."/>
            <person name="Shu S."/>
            <person name="Leebens-Mack J."/>
            <person name="Grimwood J."/>
            <person name="Schmutz J."/>
            <person name="Soltis P."/>
            <person name="Soltis D."/>
            <person name="Chen Z.-H."/>
        </authorList>
    </citation>
    <scope>NUCLEOTIDE SEQUENCE</scope>
    <source>
        <strain evidence="1">Whitten #5841</strain>
        <tissue evidence="1">Leaf</tissue>
    </source>
</reference>
<protein>
    <submittedName>
        <fullName evidence="1">Uncharacterized protein</fullName>
    </submittedName>
</protein>
<comment type="caution">
    <text evidence="1">The sequence shown here is derived from an EMBL/GenBank/DDBJ whole genome shotgun (WGS) entry which is preliminary data.</text>
</comment>
<evidence type="ECO:0000313" key="1">
    <source>
        <dbReference type="EMBL" id="KAH7431350.1"/>
    </source>
</evidence>
<keyword evidence="2" id="KW-1185">Reference proteome</keyword>